<dbReference type="STRING" id="183.GCA_002009735_03697"/>
<name>H2CLQ3_9LEPT</name>
<dbReference type="InterPro" id="IPR001789">
    <property type="entry name" value="Sig_transdc_resp-reg_receiver"/>
</dbReference>
<organism evidence="4 5">
    <name type="scientific">Leptonema illini DSM 21528</name>
    <dbReference type="NCBI Taxonomy" id="929563"/>
    <lineage>
        <taxon>Bacteria</taxon>
        <taxon>Pseudomonadati</taxon>
        <taxon>Spirochaetota</taxon>
        <taxon>Spirochaetia</taxon>
        <taxon>Leptospirales</taxon>
        <taxon>Leptospiraceae</taxon>
        <taxon>Leptonema</taxon>
    </lineage>
</organism>
<dbReference type="Proteomes" id="UP000005737">
    <property type="component" value="Unassembled WGS sequence"/>
</dbReference>
<dbReference type="PANTHER" id="PTHR44591">
    <property type="entry name" value="STRESS RESPONSE REGULATOR PROTEIN 1"/>
    <property type="match status" value="1"/>
</dbReference>
<evidence type="ECO:0000256" key="2">
    <source>
        <dbReference type="PROSITE-ProRule" id="PRU00169"/>
    </source>
</evidence>
<proteinExistence type="predicted"/>
<dbReference type="HOGENOM" id="CLU_000445_69_17_12"/>
<dbReference type="PROSITE" id="PS50110">
    <property type="entry name" value="RESPONSE_REGULATORY"/>
    <property type="match status" value="1"/>
</dbReference>
<dbReference type="SUPFAM" id="SSF52172">
    <property type="entry name" value="CheY-like"/>
    <property type="match status" value="1"/>
</dbReference>
<keyword evidence="5" id="KW-1185">Reference proteome</keyword>
<feature type="modified residue" description="4-aspartylphosphate" evidence="2">
    <location>
        <position position="52"/>
    </location>
</feature>
<dbReference type="RefSeq" id="WP_002775918.1">
    <property type="nucleotide sequence ID" value="NZ_JH597775.1"/>
</dbReference>
<dbReference type="InterPro" id="IPR011006">
    <property type="entry name" value="CheY-like_superfamily"/>
</dbReference>
<evidence type="ECO:0000259" key="3">
    <source>
        <dbReference type="PROSITE" id="PS50110"/>
    </source>
</evidence>
<dbReference type="InterPro" id="IPR050595">
    <property type="entry name" value="Bact_response_regulator"/>
</dbReference>
<evidence type="ECO:0000313" key="4">
    <source>
        <dbReference type="EMBL" id="EHQ04664.1"/>
    </source>
</evidence>
<gene>
    <name evidence="4" type="ORF">Lepil_4186</name>
</gene>
<dbReference type="PANTHER" id="PTHR44591:SF25">
    <property type="entry name" value="CHEMOTAXIS TWO-COMPONENT RESPONSE REGULATOR"/>
    <property type="match status" value="1"/>
</dbReference>
<protein>
    <submittedName>
        <fullName evidence="4">Response regulator receiver protein</fullName>
    </submittedName>
</protein>
<dbReference type="AlphaFoldDB" id="H2CLQ3"/>
<dbReference type="Gene3D" id="3.40.50.2300">
    <property type="match status" value="1"/>
</dbReference>
<sequence length="120" mass="13611">MAKNILIVDDSAAQRKVVRLALESKGYQIFEATDGQDALQKLNPDLHLVVCDVNMPVMDGLEFVTQIKANEQYRFLPIIMLTTESQEAMREKGMELGVRAWLNKPFSMEQLLDAVARLML</sequence>
<evidence type="ECO:0000313" key="5">
    <source>
        <dbReference type="Proteomes" id="UP000005737"/>
    </source>
</evidence>
<accession>H2CLQ3</accession>
<reference evidence="4 5" key="1">
    <citation type="submission" date="2011-10" db="EMBL/GenBank/DDBJ databases">
        <title>The Improved High-Quality Draft genome of Leptonema illini DSM 21528.</title>
        <authorList>
            <consortium name="US DOE Joint Genome Institute (JGI-PGF)"/>
            <person name="Lucas S."/>
            <person name="Copeland A."/>
            <person name="Lapidus A."/>
            <person name="Glavina del Rio T."/>
            <person name="Dalin E."/>
            <person name="Tice H."/>
            <person name="Bruce D."/>
            <person name="Goodwin L."/>
            <person name="Pitluck S."/>
            <person name="Peters L."/>
            <person name="Mikhailova N."/>
            <person name="Held B."/>
            <person name="Kyrpides N."/>
            <person name="Mavromatis K."/>
            <person name="Ivanova N."/>
            <person name="Markowitz V."/>
            <person name="Cheng J.-F."/>
            <person name="Hugenholtz P."/>
            <person name="Woyke T."/>
            <person name="Wu D."/>
            <person name="Gronow S."/>
            <person name="Wellnitz S."/>
            <person name="Brambilla E.-M."/>
            <person name="Klenk H.-P."/>
            <person name="Eisen J.A."/>
        </authorList>
    </citation>
    <scope>NUCLEOTIDE SEQUENCE [LARGE SCALE GENOMIC DNA]</scope>
    <source>
        <strain evidence="4 5">DSM 21528</strain>
    </source>
</reference>
<dbReference type="Pfam" id="PF00072">
    <property type="entry name" value="Response_reg"/>
    <property type="match status" value="1"/>
</dbReference>
<evidence type="ECO:0000256" key="1">
    <source>
        <dbReference type="ARBA" id="ARBA00022553"/>
    </source>
</evidence>
<dbReference type="GO" id="GO:0000160">
    <property type="term" value="P:phosphorelay signal transduction system"/>
    <property type="evidence" value="ECO:0007669"/>
    <property type="project" value="InterPro"/>
</dbReference>
<feature type="domain" description="Response regulatory" evidence="3">
    <location>
        <begin position="4"/>
        <end position="119"/>
    </location>
</feature>
<keyword evidence="1 2" id="KW-0597">Phosphoprotein</keyword>
<dbReference type="SMART" id="SM00448">
    <property type="entry name" value="REC"/>
    <property type="match status" value="1"/>
</dbReference>
<dbReference type="EMBL" id="JH597775">
    <property type="protein sequence ID" value="EHQ04664.1"/>
    <property type="molecule type" value="Genomic_DNA"/>
</dbReference>